<sequence>MKQISLFLLIVGIILTIFGLIPFIFGYPYSNSSNSGPTNFWELIVMISYEIKGWILLAGILISLFSLLLHKRMAIFK</sequence>
<evidence type="ECO:0000313" key="2">
    <source>
        <dbReference type="EMBL" id="MDQ0201982.1"/>
    </source>
</evidence>
<organism evidence="2 3">
    <name type="scientific">Neobacillus ginsengisoli</name>
    <dbReference type="NCBI Taxonomy" id="904295"/>
    <lineage>
        <taxon>Bacteria</taxon>
        <taxon>Bacillati</taxon>
        <taxon>Bacillota</taxon>
        <taxon>Bacilli</taxon>
        <taxon>Bacillales</taxon>
        <taxon>Bacillaceae</taxon>
        <taxon>Neobacillus</taxon>
    </lineage>
</organism>
<proteinExistence type="predicted"/>
<keyword evidence="1" id="KW-1133">Transmembrane helix</keyword>
<protein>
    <submittedName>
        <fullName evidence="2">Uncharacterized protein</fullName>
    </submittedName>
</protein>
<evidence type="ECO:0000256" key="1">
    <source>
        <dbReference type="SAM" id="Phobius"/>
    </source>
</evidence>
<gene>
    <name evidence="2" type="ORF">J2S10_005193</name>
</gene>
<feature type="transmembrane region" description="Helical" evidence="1">
    <location>
        <begin position="7"/>
        <end position="29"/>
    </location>
</feature>
<evidence type="ECO:0000313" key="3">
    <source>
        <dbReference type="Proteomes" id="UP001224122"/>
    </source>
</evidence>
<keyword evidence="1" id="KW-0812">Transmembrane</keyword>
<keyword evidence="1" id="KW-0472">Membrane</keyword>
<dbReference type="Proteomes" id="UP001224122">
    <property type="component" value="Unassembled WGS sequence"/>
</dbReference>
<dbReference type="EMBL" id="JAUSTW010000014">
    <property type="protein sequence ID" value="MDQ0201982.1"/>
    <property type="molecule type" value="Genomic_DNA"/>
</dbReference>
<dbReference type="RefSeq" id="WP_307413758.1">
    <property type="nucleotide sequence ID" value="NZ_JAUSTW010000014.1"/>
</dbReference>
<comment type="caution">
    <text evidence="2">The sequence shown here is derived from an EMBL/GenBank/DDBJ whole genome shotgun (WGS) entry which is preliminary data.</text>
</comment>
<keyword evidence="3" id="KW-1185">Reference proteome</keyword>
<name>A0ABT9Y2E2_9BACI</name>
<reference evidence="2 3" key="1">
    <citation type="submission" date="2023-07" db="EMBL/GenBank/DDBJ databases">
        <title>Genomic Encyclopedia of Type Strains, Phase IV (KMG-IV): sequencing the most valuable type-strain genomes for metagenomic binning, comparative biology and taxonomic classification.</title>
        <authorList>
            <person name="Goeker M."/>
        </authorList>
    </citation>
    <scope>NUCLEOTIDE SEQUENCE [LARGE SCALE GENOMIC DNA]</scope>
    <source>
        <strain evidence="2 3">DSM 27594</strain>
    </source>
</reference>
<accession>A0ABT9Y2E2</accession>
<feature type="transmembrane region" description="Helical" evidence="1">
    <location>
        <begin position="49"/>
        <end position="69"/>
    </location>
</feature>